<protein>
    <recommendedName>
        <fullName evidence="4">CENP-V/GFA domain-containing protein</fullName>
    </recommendedName>
</protein>
<dbReference type="InterPro" id="IPR006913">
    <property type="entry name" value="CENP-V/GFA"/>
</dbReference>
<dbReference type="SUPFAM" id="SSF51316">
    <property type="entry name" value="Mss4-like"/>
    <property type="match status" value="1"/>
</dbReference>
<evidence type="ECO:0000256" key="2">
    <source>
        <dbReference type="ARBA" id="ARBA00022723"/>
    </source>
</evidence>
<dbReference type="InterPro" id="IPR011057">
    <property type="entry name" value="Mss4-like_sf"/>
</dbReference>
<dbReference type="AlphaFoldDB" id="A0A2P7RVV2"/>
<name>A0A2P7RVV2_9HYPH</name>
<reference evidence="5 6" key="1">
    <citation type="submission" date="2018-03" db="EMBL/GenBank/DDBJ databases">
        <title>The draft genome of Mesorhizobium soli JCM 19897.</title>
        <authorList>
            <person name="Li L."/>
            <person name="Liu L."/>
            <person name="Liang L."/>
            <person name="Wang T."/>
            <person name="Zhang X."/>
        </authorList>
    </citation>
    <scope>NUCLEOTIDE SEQUENCE [LARGE SCALE GENOMIC DNA]</scope>
    <source>
        <strain evidence="5 6">JCM 19897</strain>
    </source>
</reference>
<evidence type="ECO:0000256" key="3">
    <source>
        <dbReference type="ARBA" id="ARBA00022833"/>
    </source>
</evidence>
<keyword evidence="6" id="KW-1185">Reference proteome</keyword>
<gene>
    <name evidence="5" type="ORF">C7I85_27295</name>
</gene>
<proteinExistence type="inferred from homology"/>
<comment type="similarity">
    <text evidence="1">Belongs to the Gfa family.</text>
</comment>
<dbReference type="GO" id="GO:0016846">
    <property type="term" value="F:carbon-sulfur lyase activity"/>
    <property type="evidence" value="ECO:0007669"/>
    <property type="project" value="InterPro"/>
</dbReference>
<comment type="caution">
    <text evidence="5">The sequence shown here is derived from an EMBL/GenBank/DDBJ whole genome shotgun (WGS) entry which is preliminary data.</text>
</comment>
<dbReference type="Gene3D" id="3.90.1590.10">
    <property type="entry name" value="glutathione-dependent formaldehyde- activating enzyme (gfa)"/>
    <property type="match status" value="1"/>
</dbReference>
<evidence type="ECO:0000259" key="4">
    <source>
        <dbReference type="Pfam" id="PF04828"/>
    </source>
</evidence>
<keyword evidence="3" id="KW-0862">Zinc</keyword>
<dbReference type="EMBL" id="PXYL01000026">
    <property type="protein sequence ID" value="PSJ54355.1"/>
    <property type="molecule type" value="Genomic_DNA"/>
</dbReference>
<evidence type="ECO:0000313" key="5">
    <source>
        <dbReference type="EMBL" id="PSJ54355.1"/>
    </source>
</evidence>
<dbReference type="GO" id="GO:0046872">
    <property type="term" value="F:metal ion binding"/>
    <property type="evidence" value="ECO:0007669"/>
    <property type="project" value="UniProtKB-KW"/>
</dbReference>
<keyword evidence="2" id="KW-0479">Metal-binding</keyword>
<feature type="domain" description="CENP-V/GFA" evidence="4">
    <location>
        <begin position="3"/>
        <end position="34"/>
    </location>
</feature>
<evidence type="ECO:0000256" key="1">
    <source>
        <dbReference type="ARBA" id="ARBA00005495"/>
    </source>
</evidence>
<organism evidence="5 6">
    <name type="scientific">Pseudaminobacter soli</name>
    <name type="common">ex Li et al. 2025</name>
    <dbReference type="NCBI Taxonomy" id="1295366"/>
    <lineage>
        <taxon>Bacteria</taxon>
        <taxon>Pseudomonadati</taxon>
        <taxon>Pseudomonadota</taxon>
        <taxon>Alphaproteobacteria</taxon>
        <taxon>Hyphomicrobiales</taxon>
        <taxon>Phyllobacteriaceae</taxon>
        <taxon>Pseudaminobacter</taxon>
    </lineage>
</organism>
<sequence>MVAKARCLCGQVTLEVGAHPILSTVCHCSSCQDAALIFERLPGAAPILDESDGVAYVLFPKNCVQCTSGRENLREYRLKESSPTRRAVAACCNTFMFLDFTKGHWITICRDRLEDRRVIESAPVQNRQSPMFILRLMAAWARMGFRNPKIEFLQGRLENV</sequence>
<dbReference type="Pfam" id="PF04828">
    <property type="entry name" value="GFA"/>
    <property type="match status" value="1"/>
</dbReference>
<accession>A0A2P7RVV2</accession>
<evidence type="ECO:0000313" key="6">
    <source>
        <dbReference type="Proteomes" id="UP000240653"/>
    </source>
</evidence>
<dbReference type="OrthoDB" id="7268727at2"/>
<dbReference type="Proteomes" id="UP000240653">
    <property type="component" value="Unassembled WGS sequence"/>
</dbReference>